<name>A0A6A5U6A9_9PLEO</name>
<sequence length="71" mass="7726">MASKFSLCMRGLFSFVVCLGRKCTMIQCRSVFKVSPNCCVGGKSENGRNFCTFLATIGDKCSKSATDCFCT</sequence>
<feature type="chain" id="PRO_5025682635" description="Extracellular membrane protein CFEM domain-containing protein" evidence="1">
    <location>
        <begin position="21"/>
        <end position="71"/>
    </location>
</feature>
<dbReference type="Proteomes" id="UP000800035">
    <property type="component" value="Unassembled WGS sequence"/>
</dbReference>
<dbReference type="EMBL" id="ML976983">
    <property type="protein sequence ID" value="KAF1960431.1"/>
    <property type="molecule type" value="Genomic_DNA"/>
</dbReference>
<evidence type="ECO:0000256" key="1">
    <source>
        <dbReference type="SAM" id="SignalP"/>
    </source>
</evidence>
<reference evidence="2" key="1">
    <citation type="journal article" date="2020" name="Stud. Mycol.">
        <title>101 Dothideomycetes genomes: a test case for predicting lifestyles and emergence of pathogens.</title>
        <authorList>
            <person name="Haridas S."/>
            <person name="Albert R."/>
            <person name="Binder M."/>
            <person name="Bloem J."/>
            <person name="Labutti K."/>
            <person name="Salamov A."/>
            <person name="Andreopoulos B."/>
            <person name="Baker S."/>
            <person name="Barry K."/>
            <person name="Bills G."/>
            <person name="Bluhm B."/>
            <person name="Cannon C."/>
            <person name="Castanera R."/>
            <person name="Culley D."/>
            <person name="Daum C."/>
            <person name="Ezra D."/>
            <person name="Gonzalez J."/>
            <person name="Henrissat B."/>
            <person name="Kuo A."/>
            <person name="Liang C."/>
            <person name="Lipzen A."/>
            <person name="Lutzoni F."/>
            <person name="Magnuson J."/>
            <person name="Mondo S."/>
            <person name="Nolan M."/>
            <person name="Ohm R."/>
            <person name="Pangilinan J."/>
            <person name="Park H.-J."/>
            <person name="Ramirez L."/>
            <person name="Alfaro M."/>
            <person name="Sun H."/>
            <person name="Tritt A."/>
            <person name="Yoshinaga Y."/>
            <person name="Zwiers L.-H."/>
            <person name="Turgeon B."/>
            <person name="Goodwin S."/>
            <person name="Spatafora J."/>
            <person name="Crous P."/>
            <person name="Grigoriev I."/>
        </authorList>
    </citation>
    <scope>NUCLEOTIDE SEQUENCE</scope>
    <source>
        <strain evidence="2">CBS 675.92</strain>
    </source>
</reference>
<evidence type="ECO:0000313" key="2">
    <source>
        <dbReference type="EMBL" id="KAF1960431.1"/>
    </source>
</evidence>
<protein>
    <recommendedName>
        <fullName evidence="4">Extracellular membrane protein CFEM domain-containing protein</fullName>
    </recommendedName>
</protein>
<gene>
    <name evidence="2" type="ORF">CC80DRAFT_293722</name>
</gene>
<dbReference type="AlphaFoldDB" id="A0A6A5U6A9"/>
<evidence type="ECO:0008006" key="4">
    <source>
        <dbReference type="Google" id="ProtNLM"/>
    </source>
</evidence>
<feature type="signal peptide" evidence="1">
    <location>
        <begin position="1"/>
        <end position="20"/>
    </location>
</feature>
<accession>A0A6A5U6A9</accession>
<keyword evidence="3" id="KW-1185">Reference proteome</keyword>
<organism evidence="2 3">
    <name type="scientific">Byssothecium circinans</name>
    <dbReference type="NCBI Taxonomy" id="147558"/>
    <lineage>
        <taxon>Eukaryota</taxon>
        <taxon>Fungi</taxon>
        <taxon>Dikarya</taxon>
        <taxon>Ascomycota</taxon>
        <taxon>Pezizomycotina</taxon>
        <taxon>Dothideomycetes</taxon>
        <taxon>Pleosporomycetidae</taxon>
        <taxon>Pleosporales</taxon>
        <taxon>Massarineae</taxon>
        <taxon>Massarinaceae</taxon>
        <taxon>Byssothecium</taxon>
    </lineage>
</organism>
<proteinExistence type="predicted"/>
<keyword evidence="1" id="KW-0732">Signal</keyword>
<evidence type="ECO:0000313" key="3">
    <source>
        <dbReference type="Proteomes" id="UP000800035"/>
    </source>
</evidence>